<evidence type="ECO:0000313" key="7">
    <source>
        <dbReference type="EMBL" id="PZW38982.1"/>
    </source>
</evidence>
<evidence type="ECO:0000256" key="4">
    <source>
        <dbReference type="RuleBase" id="RU003719"/>
    </source>
</evidence>
<dbReference type="SUPFAM" id="SSF52283">
    <property type="entry name" value="Formate/glycerate dehydrogenase catalytic domain-like"/>
    <property type="match status" value="1"/>
</dbReference>
<evidence type="ECO:0000259" key="5">
    <source>
        <dbReference type="Pfam" id="PF00389"/>
    </source>
</evidence>
<accession>A0A2W7I0J7</accession>
<proteinExistence type="inferred from homology"/>
<dbReference type="PROSITE" id="PS00065">
    <property type="entry name" value="D_2_HYDROXYACID_DH_1"/>
    <property type="match status" value="1"/>
</dbReference>
<dbReference type="PROSITE" id="PS00671">
    <property type="entry name" value="D_2_HYDROXYACID_DH_3"/>
    <property type="match status" value="1"/>
</dbReference>
<evidence type="ECO:0000256" key="3">
    <source>
        <dbReference type="ARBA" id="ARBA00023027"/>
    </source>
</evidence>
<dbReference type="InterPro" id="IPR006139">
    <property type="entry name" value="D-isomer_2_OHA_DH_cat_dom"/>
</dbReference>
<dbReference type="Proteomes" id="UP000249688">
    <property type="component" value="Unassembled WGS sequence"/>
</dbReference>
<sequence length="336" mass="35245">MQIAVFSTKPYDQSFLTAANVAAGSPHALHFLEARLTADTAVLAEGAQAVCAFVNDRADAGVLAQFARSGVRLLALRSAGFNNVDLAAARRLGVTVARVPAYSPRAVAEHTVAMILGLNRHIPRAHARVRDGNFALDGLLGFDLHGRTVGVVGTGRIGIAFARIMLGFGCKVLAHDPVQDPACAGLGIGYVPLDALLAGSDIISLHCPLSPATHHLIDAAAIARMRPGVMLINTSRGGLVDTPAVVEALKAGAIGHLGLDVYEEEADLFFEDLSDHLLQDDVFARLLTFPNVLITGHQAFFTAEALTAIAETTLANISAFAATGQALHEVSTERVV</sequence>
<dbReference type="GO" id="GO:0008720">
    <property type="term" value="F:D-lactate dehydrogenase (NAD+) activity"/>
    <property type="evidence" value="ECO:0007669"/>
    <property type="project" value="TreeGrafter"/>
</dbReference>
<dbReference type="GO" id="GO:0051287">
    <property type="term" value="F:NAD binding"/>
    <property type="evidence" value="ECO:0007669"/>
    <property type="project" value="InterPro"/>
</dbReference>
<dbReference type="EMBL" id="QKYU01000031">
    <property type="protein sequence ID" value="PZW38982.1"/>
    <property type="molecule type" value="Genomic_DNA"/>
</dbReference>
<dbReference type="InterPro" id="IPR058205">
    <property type="entry name" value="D-LDH-like"/>
</dbReference>
<dbReference type="AlphaFoldDB" id="A0A2W7I0J7"/>
<dbReference type="OrthoDB" id="9793626at2"/>
<feature type="domain" description="D-isomer specific 2-hydroxyacid dehydrogenase NAD-binding" evidence="6">
    <location>
        <begin position="112"/>
        <end position="299"/>
    </location>
</feature>
<feature type="domain" description="D-isomer specific 2-hydroxyacid dehydrogenase catalytic" evidence="5">
    <location>
        <begin position="3"/>
        <end position="330"/>
    </location>
</feature>
<keyword evidence="8" id="KW-1185">Reference proteome</keyword>
<comment type="caution">
    <text evidence="7">The sequence shown here is derived from an EMBL/GenBank/DDBJ whole genome shotgun (WGS) entry which is preliminary data.</text>
</comment>
<evidence type="ECO:0000256" key="2">
    <source>
        <dbReference type="ARBA" id="ARBA00023002"/>
    </source>
</evidence>
<evidence type="ECO:0000259" key="6">
    <source>
        <dbReference type="Pfam" id="PF02826"/>
    </source>
</evidence>
<keyword evidence="2 4" id="KW-0560">Oxidoreductase</keyword>
<evidence type="ECO:0000313" key="8">
    <source>
        <dbReference type="Proteomes" id="UP000249688"/>
    </source>
</evidence>
<name>A0A2W7I0J7_9PROT</name>
<dbReference type="SUPFAM" id="SSF51735">
    <property type="entry name" value="NAD(P)-binding Rossmann-fold domains"/>
    <property type="match status" value="1"/>
</dbReference>
<protein>
    <submittedName>
        <fullName evidence="7">D-lactate dehydrogenase</fullName>
    </submittedName>
</protein>
<dbReference type="Gene3D" id="3.40.50.720">
    <property type="entry name" value="NAD(P)-binding Rossmann-like Domain"/>
    <property type="match status" value="2"/>
</dbReference>
<dbReference type="PANTHER" id="PTHR43026">
    <property type="entry name" value="2-HYDROXYACID DEHYDROGENASE HOMOLOG 1-RELATED"/>
    <property type="match status" value="1"/>
</dbReference>
<reference evidence="7 8" key="1">
    <citation type="submission" date="2018-06" db="EMBL/GenBank/DDBJ databases">
        <title>Genomic Encyclopedia of Archaeal and Bacterial Type Strains, Phase II (KMG-II): from individual species to whole genera.</title>
        <authorList>
            <person name="Goeker M."/>
        </authorList>
    </citation>
    <scope>NUCLEOTIDE SEQUENCE [LARGE SCALE GENOMIC DNA]</scope>
    <source>
        <strain evidence="7 8">DSM 24525</strain>
    </source>
</reference>
<keyword evidence="3" id="KW-0520">NAD</keyword>
<dbReference type="Pfam" id="PF02826">
    <property type="entry name" value="2-Hacid_dh_C"/>
    <property type="match status" value="1"/>
</dbReference>
<dbReference type="InterPro" id="IPR036291">
    <property type="entry name" value="NAD(P)-bd_dom_sf"/>
</dbReference>
<gene>
    <name evidence="7" type="ORF">C8P66_13115</name>
</gene>
<evidence type="ECO:0000256" key="1">
    <source>
        <dbReference type="ARBA" id="ARBA00005854"/>
    </source>
</evidence>
<dbReference type="InterPro" id="IPR006140">
    <property type="entry name" value="D-isomer_DH_NAD-bd"/>
</dbReference>
<dbReference type="Pfam" id="PF00389">
    <property type="entry name" value="2-Hacid_dh"/>
    <property type="match status" value="1"/>
</dbReference>
<dbReference type="RefSeq" id="WP_111400155.1">
    <property type="nucleotide sequence ID" value="NZ_QKYU01000031.1"/>
</dbReference>
<dbReference type="PROSITE" id="PS00670">
    <property type="entry name" value="D_2_HYDROXYACID_DH_2"/>
    <property type="match status" value="1"/>
</dbReference>
<comment type="similarity">
    <text evidence="1 4">Belongs to the D-isomer specific 2-hydroxyacid dehydrogenase family.</text>
</comment>
<organism evidence="7 8">
    <name type="scientific">Humitalea rosea</name>
    <dbReference type="NCBI Taxonomy" id="990373"/>
    <lineage>
        <taxon>Bacteria</taxon>
        <taxon>Pseudomonadati</taxon>
        <taxon>Pseudomonadota</taxon>
        <taxon>Alphaproteobacteria</taxon>
        <taxon>Acetobacterales</taxon>
        <taxon>Roseomonadaceae</taxon>
        <taxon>Humitalea</taxon>
    </lineage>
</organism>
<dbReference type="InterPro" id="IPR029752">
    <property type="entry name" value="D-isomer_DH_CS1"/>
</dbReference>
<dbReference type="InterPro" id="IPR029753">
    <property type="entry name" value="D-isomer_DH_CS"/>
</dbReference>
<dbReference type="PANTHER" id="PTHR43026:SF1">
    <property type="entry name" value="2-HYDROXYACID DEHYDROGENASE HOMOLOG 1-RELATED"/>
    <property type="match status" value="1"/>
</dbReference>
<dbReference type="CDD" id="cd12183">
    <property type="entry name" value="LDH_like_2"/>
    <property type="match status" value="1"/>
</dbReference>